<comment type="subcellular location">
    <subcellularLocation>
        <location evidence="1 7">Cell membrane</location>
        <topology evidence="1 7">Multi-pass membrane protein</topology>
    </subcellularLocation>
</comment>
<comment type="similarity">
    <text evidence="7">Belongs to the binding-protein-dependent transport system permease family.</text>
</comment>
<dbReference type="CDD" id="cd06261">
    <property type="entry name" value="TM_PBP2"/>
    <property type="match status" value="1"/>
</dbReference>
<feature type="transmembrane region" description="Helical" evidence="7">
    <location>
        <begin position="21"/>
        <end position="45"/>
    </location>
</feature>
<dbReference type="GeneID" id="83155905"/>
<sequence>MSKKVVYGKSSEASYTRNTRIKSAIIVIVLLLLTVICLLPLYILIINSTRNVTQITTEGVSLIPGSSLIRNIKELLNNDLYAMVYDPLIGLRNSLFLAGSSTFLIVFFSAMTAYGLVVYDFKAKGIAFTFILAVMMVPVQVTSTGFLQFMIQLDLEDTYWPLIIPGIASPAIVFFMRQSLKSTFPLEIVEAARIDGCGEFKTFIKIAIPMMKPAIAVQAIFAFISKWNDYYTTSMILISGKLKQKTLPMMVSAVMSNDKTADYGVNYTAIMLSIIPVCAVYLALSKFIIAGVALGGVKE</sequence>
<feature type="transmembrane region" description="Helical" evidence="7">
    <location>
        <begin position="159"/>
        <end position="176"/>
    </location>
</feature>
<reference evidence="9" key="1">
    <citation type="submission" date="2010-03" db="EMBL/GenBank/DDBJ databases">
        <title>The genome sequence of Ruminococcus sp. 18P13.</title>
        <authorList>
            <consortium name="metaHIT consortium -- http://www.metahit.eu/"/>
            <person name="Pajon A."/>
            <person name="Turner K."/>
            <person name="Parkhill J."/>
            <person name="Bernalier A."/>
        </authorList>
    </citation>
    <scope>NUCLEOTIDE SEQUENCE [LARGE SCALE GENOMIC DNA]</scope>
    <source>
        <strain evidence="9">Type strain: 18P13</strain>
    </source>
</reference>
<keyword evidence="4 7" id="KW-0812">Transmembrane</keyword>
<evidence type="ECO:0000256" key="7">
    <source>
        <dbReference type="RuleBase" id="RU363032"/>
    </source>
</evidence>
<feature type="transmembrane region" description="Helical" evidence="7">
    <location>
        <begin position="265"/>
        <end position="284"/>
    </location>
</feature>
<gene>
    <name evidence="9" type="ordered locus">RUM_11620</name>
</gene>
<keyword evidence="10" id="KW-1185">Reference proteome</keyword>
<dbReference type="SUPFAM" id="SSF161098">
    <property type="entry name" value="MetI-like"/>
    <property type="match status" value="1"/>
</dbReference>
<dbReference type="Gene3D" id="1.10.3720.10">
    <property type="entry name" value="MetI-like"/>
    <property type="match status" value="1"/>
</dbReference>
<dbReference type="PANTHER" id="PTHR43744:SF2">
    <property type="entry name" value="ARABINOOLIGOSACCHARIDES TRANSPORT SYSTEM PERMEASE PROTEIN ARAQ"/>
    <property type="match status" value="1"/>
</dbReference>
<keyword evidence="2 7" id="KW-0813">Transport</keyword>
<evidence type="ECO:0000259" key="8">
    <source>
        <dbReference type="PROSITE" id="PS50928"/>
    </source>
</evidence>
<evidence type="ECO:0000256" key="6">
    <source>
        <dbReference type="ARBA" id="ARBA00023136"/>
    </source>
</evidence>
<name>D4LCG1_RUMC1</name>
<keyword evidence="3" id="KW-1003">Cell membrane</keyword>
<keyword evidence="6 7" id="KW-0472">Membrane</keyword>
<dbReference type="Pfam" id="PF00528">
    <property type="entry name" value="BPD_transp_1"/>
    <property type="match status" value="1"/>
</dbReference>
<evidence type="ECO:0000313" key="10">
    <source>
        <dbReference type="Proteomes" id="UP000007054"/>
    </source>
</evidence>
<protein>
    <submittedName>
        <fullName evidence="9">ABC-type sugar transport system, permease component</fullName>
    </submittedName>
</protein>
<evidence type="ECO:0000313" key="9">
    <source>
        <dbReference type="EMBL" id="CBL17306.1"/>
    </source>
</evidence>
<dbReference type="InterPro" id="IPR035906">
    <property type="entry name" value="MetI-like_sf"/>
</dbReference>
<evidence type="ECO:0000256" key="4">
    <source>
        <dbReference type="ARBA" id="ARBA00022692"/>
    </source>
</evidence>
<accession>D4LCG1</accession>
<keyword evidence="5 7" id="KW-1133">Transmembrane helix</keyword>
<dbReference type="HOGENOM" id="CLU_016047_1_1_9"/>
<evidence type="ECO:0000256" key="3">
    <source>
        <dbReference type="ARBA" id="ARBA00022475"/>
    </source>
</evidence>
<feature type="transmembrane region" description="Helical" evidence="7">
    <location>
        <begin position="126"/>
        <end position="147"/>
    </location>
</feature>
<dbReference type="Proteomes" id="UP000007054">
    <property type="component" value="Chromosome"/>
</dbReference>
<reference evidence="9" key="2">
    <citation type="submission" date="2010-03" db="EMBL/GenBank/DDBJ databases">
        <authorList>
            <person name="Pajon A."/>
        </authorList>
    </citation>
    <scope>NUCLEOTIDE SEQUENCE</scope>
    <source>
        <strain evidence="9">Type strain: 18P13</strain>
    </source>
</reference>
<dbReference type="GO" id="GO:0005886">
    <property type="term" value="C:plasma membrane"/>
    <property type="evidence" value="ECO:0007669"/>
    <property type="project" value="UniProtKB-SubCell"/>
</dbReference>
<dbReference type="PROSITE" id="PS50928">
    <property type="entry name" value="ABC_TM1"/>
    <property type="match status" value="1"/>
</dbReference>
<dbReference type="STRING" id="213810.RUM_11620"/>
<dbReference type="KEGG" id="rch:RUM_11620"/>
<organism evidence="9 10">
    <name type="scientific">Ruminococcus champanellensis (strain DSM 18848 / JCM 17042 / KCTC 15320 / 18P13)</name>
    <dbReference type="NCBI Taxonomy" id="213810"/>
    <lineage>
        <taxon>Bacteria</taxon>
        <taxon>Bacillati</taxon>
        <taxon>Bacillota</taxon>
        <taxon>Clostridia</taxon>
        <taxon>Eubacteriales</taxon>
        <taxon>Oscillospiraceae</taxon>
        <taxon>Ruminococcus</taxon>
    </lineage>
</organism>
<feature type="transmembrane region" description="Helical" evidence="7">
    <location>
        <begin position="95"/>
        <end position="119"/>
    </location>
</feature>
<keyword evidence="9" id="KW-0762">Sugar transport</keyword>
<dbReference type="PANTHER" id="PTHR43744">
    <property type="entry name" value="ABC TRANSPORTER PERMEASE PROTEIN MG189-RELATED-RELATED"/>
    <property type="match status" value="1"/>
</dbReference>
<dbReference type="BioCyc" id="RCHA213810:RUM_RS05580-MONOMER"/>
<dbReference type="RefSeq" id="WP_015558213.1">
    <property type="nucleotide sequence ID" value="NC_021039.1"/>
</dbReference>
<evidence type="ECO:0000256" key="5">
    <source>
        <dbReference type="ARBA" id="ARBA00022989"/>
    </source>
</evidence>
<feature type="domain" description="ABC transmembrane type-1" evidence="8">
    <location>
        <begin position="91"/>
        <end position="284"/>
    </location>
</feature>
<evidence type="ECO:0000256" key="2">
    <source>
        <dbReference type="ARBA" id="ARBA00022448"/>
    </source>
</evidence>
<dbReference type="GO" id="GO:0055085">
    <property type="term" value="P:transmembrane transport"/>
    <property type="evidence" value="ECO:0007669"/>
    <property type="project" value="InterPro"/>
</dbReference>
<dbReference type="AlphaFoldDB" id="D4LCG1"/>
<dbReference type="PATRIC" id="fig|213810.4.peg.1057"/>
<evidence type="ECO:0000256" key="1">
    <source>
        <dbReference type="ARBA" id="ARBA00004651"/>
    </source>
</evidence>
<proteinExistence type="inferred from homology"/>
<dbReference type="InterPro" id="IPR000515">
    <property type="entry name" value="MetI-like"/>
</dbReference>
<dbReference type="EMBL" id="FP929052">
    <property type="protein sequence ID" value="CBL17306.1"/>
    <property type="molecule type" value="Genomic_DNA"/>
</dbReference>